<sequence length="584" mass="64891">MRSVRTENGLERWDGLFCGLLWLLAALLTRPFVESGLIDDFSYVKSAFVFADTHRLVYNGWATATIGWQIAWGGIFAHFFGHTYSAVRLANFVTSFATVWIAQAAFRRSGLSRRNAALGAVALALCPLFLPMSVSFMSDISGLFSILVCYYCCLRALQSKEDSHVLGWLVAASLLSIVGSTARQIAWMSPLVMVPSAAWLLHRKRGVLPIAVVLWLLSAAVMLGSMRWFAHQPLSVPEGVIQGAVNARSFRELLGNMTAAIFCLLFMLVPLLAAWTAKRLRAARVAAVAVGALVVTFVVRFLTAHAMEKGWAPWTGDILDKIGMLGYRNAWTLGIEPSPLAPWARALLSFIIIALTLWFALAVINNAHKESEENAASEWRSLLILTVPFLAAYFVLLCPRAMWGIVIDRYLLPPIAFGILFLLRMSQERIGSRLPAISYVLLGLFALFAITGTHDWIAMHRARVEAVQRLQSQSVDRLQIEAGYQMDGMAQIDRAGAVIDPRVHYPAEIDTRPWTLPDLPHGCREILNPHTPALHPHYFLSASETEASLTLGEPVCLVQSNEQPQVYGAWLPPFQRRIYILQRP</sequence>
<feature type="transmembrane region" description="Helical" evidence="1">
    <location>
        <begin position="402"/>
        <end position="424"/>
    </location>
</feature>
<feature type="transmembrane region" description="Helical" evidence="1">
    <location>
        <begin position="59"/>
        <end position="80"/>
    </location>
</feature>
<feature type="transmembrane region" description="Helical" evidence="1">
    <location>
        <begin position="116"/>
        <end position="134"/>
    </location>
</feature>
<protein>
    <recommendedName>
        <fullName evidence="4">Glycosyltransferase RgtA/B/C/D-like domain-containing protein</fullName>
    </recommendedName>
</protein>
<gene>
    <name evidence="2" type="ORF">SAMN05444167_3829</name>
</gene>
<feature type="transmembrane region" description="Helical" evidence="1">
    <location>
        <begin position="346"/>
        <end position="367"/>
    </location>
</feature>
<organism evidence="2 3">
    <name type="scientific">Terriglobus roseus</name>
    <dbReference type="NCBI Taxonomy" id="392734"/>
    <lineage>
        <taxon>Bacteria</taxon>
        <taxon>Pseudomonadati</taxon>
        <taxon>Acidobacteriota</taxon>
        <taxon>Terriglobia</taxon>
        <taxon>Terriglobales</taxon>
        <taxon>Acidobacteriaceae</taxon>
        <taxon>Terriglobus</taxon>
    </lineage>
</organism>
<evidence type="ECO:0000256" key="1">
    <source>
        <dbReference type="SAM" id="Phobius"/>
    </source>
</evidence>
<dbReference type="OrthoDB" id="101201at2"/>
<dbReference type="AlphaFoldDB" id="A0A1G7QC73"/>
<keyword evidence="1" id="KW-1133">Transmembrane helix</keyword>
<evidence type="ECO:0000313" key="2">
    <source>
        <dbReference type="EMBL" id="SDF96126.1"/>
    </source>
</evidence>
<feature type="transmembrane region" description="Helical" evidence="1">
    <location>
        <begin position="285"/>
        <end position="303"/>
    </location>
</feature>
<dbReference type="EMBL" id="LT629690">
    <property type="protein sequence ID" value="SDF96126.1"/>
    <property type="molecule type" value="Genomic_DNA"/>
</dbReference>
<accession>A0A1G7QC73</accession>
<keyword evidence="3" id="KW-1185">Reference proteome</keyword>
<evidence type="ECO:0008006" key="4">
    <source>
        <dbReference type="Google" id="ProtNLM"/>
    </source>
</evidence>
<feature type="transmembrane region" description="Helical" evidence="1">
    <location>
        <begin position="436"/>
        <end position="457"/>
    </location>
</feature>
<feature type="transmembrane region" description="Helical" evidence="1">
    <location>
        <begin position="164"/>
        <end position="179"/>
    </location>
</feature>
<reference evidence="2 3" key="1">
    <citation type="submission" date="2016-10" db="EMBL/GenBank/DDBJ databases">
        <authorList>
            <person name="de Groot N.N."/>
        </authorList>
    </citation>
    <scope>NUCLEOTIDE SEQUENCE [LARGE SCALE GENOMIC DNA]</scope>
    <source>
        <strain evidence="2 3">GAS232</strain>
    </source>
</reference>
<feature type="transmembrane region" description="Helical" evidence="1">
    <location>
        <begin position="208"/>
        <end position="230"/>
    </location>
</feature>
<feature type="transmembrane region" description="Helical" evidence="1">
    <location>
        <begin position="253"/>
        <end position="273"/>
    </location>
</feature>
<keyword evidence="1" id="KW-0812">Transmembrane</keyword>
<dbReference type="Proteomes" id="UP000182427">
    <property type="component" value="Chromosome I"/>
</dbReference>
<keyword evidence="1" id="KW-0472">Membrane</keyword>
<evidence type="ECO:0000313" key="3">
    <source>
        <dbReference type="Proteomes" id="UP000182427"/>
    </source>
</evidence>
<name>A0A1G7QC73_9BACT</name>
<proteinExistence type="predicted"/>
<feature type="transmembrane region" description="Helical" evidence="1">
    <location>
        <begin position="379"/>
        <end position="396"/>
    </location>
</feature>